<proteinExistence type="predicted"/>
<dbReference type="Proteomes" id="UP001589818">
    <property type="component" value="Unassembled WGS sequence"/>
</dbReference>
<evidence type="ECO:0000313" key="2">
    <source>
        <dbReference type="Proteomes" id="UP001589818"/>
    </source>
</evidence>
<organism evidence="1 2">
    <name type="scientific">Paenibacillus mendelii</name>
    <dbReference type="NCBI Taxonomy" id="206163"/>
    <lineage>
        <taxon>Bacteria</taxon>
        <taxon>Bacillati</taxon>
        <taxon>Bacillota</taxon>
        <taxon>Bacilli</taxon>
        <taxon>Bacillales</taxon>
        <taxon>Paenibacillaceae</taxon>
        <taxon>Paenibacillus</taxon>
    </lineage>
</organism>
<dbReference type="Gene3D" id="2.115.10.20">
    <property type="entry name" value="Glycosyl hydrolase domain, family 43"/>
    <property type="match status" value="1"/>
</dbReference>
<gene>
    <name evidence="1" type="ORF">ACFFJ8_32845</name>
</gene>
<reference evidence="1 2" key="1">
    <citation type="submission" date="2024-09" db="EMBL/GenBank/DDBJ databases">
        <authorList>
            <person name="Sun Q."/>
            <person name="Mori K."/>
        </authorList>
    </citation>
    <scope>NUCLEOTIDE SEQUENCE [LARGE SCALE GENOMIC DNA]</scope>
    <source>
        <strain evidence="1 2">CCM 4839</strain>
    </source>
</reference>
<sequence length="406" mass="43387">MWWCGQATGGDGIFYSRLTASGWTSPQLVLSASSSGWDSKHVCDPSVIKGSFSIGGTSYTYAMYYTATYDTVGYDSHIGVAFSNDGVNWTKYSGNPIIAPSSSAAPSTLQYGAGMQTAYRASGTSANVTLAFFDSTSSGSRAYMVTSTNGVTFGSRTELPNPIGDTAIGDIAYSPSENVWYIATKHNSDTESYVLKSSGSSLTSAWQEWGGRINNILTGNAKNHNPGFIRQPNGDIYTESGTQYKYVLFGTGGTSPSDWNIGQAIVTDGWLFDVNGNKQGWTTANVATDSGPSGGLWVVTANALDPYWQSPPLSILSSNFSKVEINMANQNANTTGKVYFKTHTEDYYSESKSVSFTVSNSGGWDTYTVNLSANTKYTGMITGLRVDPIETGSNAPLGINYIKIVP</sequence>
<dbReference type="RefSeq" id="WP_204817080.1">
    <property type="nucleotide sequence ID" value="NZ_JANHOF010000002.1"/>
</dbReference>
<evidence type="ECO:0008006" key="3">
    <source>
        <dbReference type="Google" id="ProtNLM"/>
    </source>
</evidence>
<protein>
    <recommendedName>
        <fullName evidence="3">Exo-alpha-sialidase</fullName>
    </recommendedName>
</protein>
<evidence type="ECO:0000313" key="1">
    <source>
        <dbReference type="EMBL" id="MFC0396151.1"/>
    </source>
</evidence>
<dbReference type="EMBL" id="JBHLVF010000047">
    <property type="protein sequence ID" value="MFC0396151.1"/>
    <property type="molecule type" value="Genomic_DNA"/>
</dbReference>
<keyword evidence="2" id="KW-1185">Reference proteome</keyword>
<dbReference type="SUPFAM" id="SSF75005">
    <property type="entry name" value="Arabinanase/levansucrase/invertase"/>
    <property type="match status" value="1"/>
</dbReference>
<dbReference type="InterPro" id="IPR023296">
    <property type="entry name" value="Glyco_hydro_beta-prop_sf"/>
</dbReference>
<name>A0ABV6JJR6_9BACL</name>
<accession>A0ABV6JJR6</accession>
<comment type="caution">
    <text evidence="1">The sequence shown here is derived from an EMBL/GenBank/DDBJ whole genome shotgun (WGS) entry which is preliminary data.</text>
</comment>